<evidence type="ECO:0008006" key="3">
    <source>
        <dbReference type="Google" id="ProtNLM"/>
    </source>
</evidence>
<name>A0ABW4BFR8_9LACO</name>
<dbReference type="EMBL" id="JBHTOA010000020">
    <property type="protein sequence ID" value="MFD1398635.1"/>
    <property type="molecule type" value="Genomic_DNA"/>
</dbReference>
<proteinExistence type="predicted"/>
<organism evidence="1 2">
    <name type="scientific">Lacticaseibacillus suilingensis</name>
    <dbReference type="NCBI Taxonomy" id="2799577"/>
    <lineage>
        <taxon>Bacteria</taxon>
        <taxon>Bacillati</taxon>
        <taxon>Bacillota</taxon>
        <taxon>Bacilli</taxon>
        <taxon>Lactobacillales</taxon>
        <taxon>Lactobacillaceae</taxon>
        <taxon>Lacticaseibacillus</taxon>
    </lineage>
</organism>
<sequence>MEKLVLESSVIKLPIEIEHKNDGKTTEVLLEVDFSDEALIAEKAKAELRKQKISQLEEEYADVAGDEITDDNVKRALEAMSKTLQVAFDTDFGEGTYDQLANAGGGNSFINLLVLYQRIDQIVSDKLENKLANIQRKSENRKARYLKNRKRR</sequence>
<dbReference type="Proteomes" id="UP001597199">
    <property type="component" value="Unassembled WGS sequence"/>
</dbReference>
<reference evidence="2" key="1">
    <citation type="journal article" date="2019" name="Int. J. Syst. Evol. Microbiol.">
        <title>The Global Catalogue of Microorganisms (GCM) 10K type strain sequencing project: providing services to taxonomists for standard genome sequencing and annotation.</title>
        <authorList>
            <consortium name="The Broad Institute Genomics Platform"/>
            <consortium name="The Broad Institute Genome Sequencing Center for Infectious Disease"/>
            <person name="Wu L."/>
            <person name="Ma J."/>
        </authorList>
    </citation>
    <scope>NUCLEOTIDE SEQUENCE [LARGE SCALE GENOMIC DNA]</scope>
    <source>
        <strain evidence="2">CCM 9110</strain>
    </source>
</reference>
<gene>
    <name evidence="1" type="ORF">ACFQ41_04885</name>
</gene>
<evidence type="ECO:0000313" key="1">
    <source>
        <dbReference type="EMBL" id="MFD1398635.1"/>
    </source>
</evidence>
<dbReference type="RefSeq" id="WP_204119396.1">
    <property type="nucleotide sequence ID" value="NZ_BOLV01000015.1"/>
</dbReference>
<comment type="caution">
    <text evidence="1">The sequence shown here is derived from an EMBL/GenBank/DDBJ whole genome shotgun (WGS) entry which is preliminary data.</text>
</comment>
<accession>A0ABW4BFR8</accession>
<evidence type="ECO:0000313" key="2">
    <source>
        <dbReference type="Proteomes" id="UP001597199"/>
    </source>
</evidence>
<keyword evidence="2" id="KW-1185">Reference proteome</keyword>
<protein>
    <recommendedName>
        <fullName evidence="3">Phage protein</fullName>
    </recommendedName>
</protein>